<evidence type="ECO:0000313" key="4">
    <source>
        <dbReference type="Proteomes" id="UP001445076"/>
    </source>
</evidence>
<dbReference type="EMBL" id="JARKIK010000001">
    <property type="protein sequence ID" value="KAK8754406.1"/>
    <property type="molecule type" value="Genomic_DNA"/>
</dbReference>
<dbReference type="InterPro" id="IPR032675">
    <property type="entry name" value="LRR_dom_sf"/>
</dbReference>
<dbReference type="SMART" id="SM00368">
    <property type="entry name" value="LRR_RI"/>
    <property type="match status" value="4"/>
</dbReference>
<reference evidence="3 4" key="1">
    <citation type="journal article" date="2024" name="BMC Genomics">
        <title>Genome assembly of redclaw crayfish (Cherax quadricarinatus) provides insights into its immune adaptation and hypoxia tolerance.</title>
        <authorList>
            <person name="Liu Z."/>
            <person name="Zheng J."/>
            <person name="Li H."/>
            <person name="Fang K."/>
            <person name="Wang S."/>
            <person name="He J."/>
            <person name="Zhou D."/>
            <person name="Weng S."/>
            <person name="Chi M."/>
            <person name="Gu Z."/>
            <person name="He J."/>
            <person name="Li F."/>
            <person name="Wang M."/>
        </authorList>
    </citation>
    <scope>NUCLEOTIDE SEQUENCE [LARGE SCALE GENOMIC DNA]</scope>
    <source>
        <strain evidence="3">ZL_2023a</strain>
    </source>
</reference>
<dbReference type="InterPro" id="IPR001611">
    <property type="entry name" value="Leu-rich_rpt"/>
</dbReference>
<sequence>MSSRSPNLQLLGETLTRYYRLACELYNTYPIGRFTNQLSKGNLELNLAEVDIDHLEALCHMFQNKLSPLYIHIYVSALKEVGVRVIHRVLQGLTICLSKSFTLTTLELNNVRLNGKSLNIFCQGIMKSQNLKTLSLRKCNLGDTGVQQVCQNMKNVPSITQLCLIDCQLAEKGASAVACLIQHQRMNRDSAMWQDTLRLRQPHLDGMKGLRRITLNHNPQMNDSGAIAIANALTEDLWIKALDLQHCGIGAEGGQVLRNVLNVNQTLEILDLRQNPFIPNHLVEEVKEVLQERQDEYDVQYMWLEPSDSYVKEEAVKTKGSPGKYSATGRINRIKKGLNTIYTQPKKIPNPPGQLGIPWRVEHRLFERREGLPPGSLVEAFPKEQQSHAVTSTEDSVSLLNIRKQLSLYKRKYRRERERRRHSERKLSRLQVQLQEIHLLDEETVSHIEACFLKFQNFLTLLQNNGFSWQPTFFQESETKQNEASEKLQSGSSLSTLPGSEFGVLTIKAKNSQSPSNIPIPIFFDKRSYTKNGLSPKEVGDTATYIQTQKFMQDTVPQGFPLNLKSKEKTEDIVPDKKDEVLLEQLNSDIKVGRSMLSIFSQYSVPKVNREIIVRSGPNWDKIIHDIPTGDDSNEIHTRDKEHIFNEVNGAGKQLSNGVESFERKFSDEIVDASKKKLHYLAKSTGILPEVEESSKRKLPHKVNGAEVEDT</sequence>
<dbReference type="PANTHER" id="PTHR24110:SF3">
    <property type="entry name" value="CENTROSOMAL PROTEIN OF 78 KDA"/>
    <property type="match status" value="1"/>
</dbReference>
<feature type="region of interest" description="Disordered" evidence="2">
    <location>
        <begin position="692"/>
        <end position="711"/>
    </location>
</feature>
<proteinExistence type="predicted"/>
<gene>
    <name evidence="3" type="ORF">OTU49_016087</name>
</gene>
<dbReference type="GO" id="GO:0036064">
    <property type="term" value="C:ciliary basal body"/>
    <property type="evidence" value="ECO:0007669"/>
    <property type="project" value="TreeGrafter"/>
</dbReference>
<feature type="non-terminal residue" evidence="3">
    <location>
        <position position="711"/>
    </location>
</feature>
<evidence type="ECO:0000256" key="1">
    <source>
        <dbReference type="SAM" id="Coils"/>
    </source>
</evidence>
<protein>
    <recommendedName>
        <fullName evidence="5">Centrosomal protein of 78 kDa</fullName>
    </recommendedName>
</protein>
<dbReference type="Proteomes" id="UP001445076">
    <property type="component" value="Unassembled WGS sequence"/>
</dbReference>
<evidence type="ECO:0008006" key="5">
    <source>
        <dbReference type="Google" id="ProtNLM"/>
    </source>
</evidence>
<dbReference type="InterPro" id="IPR026212">
    <property type="entry name" value="Cep78"/>
</dbReference>
<name>A0AAW0YC03_CHEQU</name>
<dbReference type="SUPFAM" id="SSF52047">
    <property type="entry name" value="RNI-like"/>
    <property type="match status" value="1"/>
</dbReference>
<dbReference type="Pfam" id="PF13516">
    <property type="entry name" value="LRR_6"/>
    <property type="match status" value="2"/>
</dbReference>
<comment type="caution">
    <text evidence="3">The sequence shown here is derived from an EMBL/GenBank/DDBJ whole genome shotgun (WGS) entry which is preliminary data.</text>
</comment>
<feature type="coiled-coil region" evidence="1">
    <location>
        <begin position="399"/>
        <end position="433"/>
    </location>
</feature>
<dbReference type="PANTHER" id="PTHR24110">
    <property type="entry name" value="CENTROSOMAL PROTEIN OF 78 KDA"/>
    <property type="match status" value="1"/>
</dbReference>
<dbReference type="Gene3D" id="3.80.10.10">
    <property type="entry name" value="Ribonuclease Inhibitor"/>
    <property type="match status" value="2"/>
</dbReference>
<accession>A0AAW0YC03</accession>
<dbReference type="AlphaFoldDB" id="A0AAW0YC03"/>
<organism evidence="3 4">
    <name type="scientific">Cherax quadricarinatus</name>
    <name type="common">Australian red claw crayfish</name>
    <dbReference type="NCBI Taxonomy" id="27406"/>
    <lineage>
        <taxon>Eukaryota</taxon>
        <taxon>Metazoa</taxon>
        <taxon>Ecdysozoa</taxon>
        <taxon>Arthropoda</taxon>
        <taxon>Crustacea</taxon>
        <taxon>Multicrustacea</taxon>
        <taxon>Malacostraca</taxon>
        <taxon>Eumalacostraca</taxon>
        <taxon>Eucarida</taxon>
        <taxon>Decapoda</taxon>
        <taxon>Pleocyemata</taxon>
        <taxon>Astacidea</taxon>
        <taxon>Parastacoidea</taxon>
        <taxon>Parastacidae</taxon>
        <taxon>Cherax</taxon>
    </lineage>
</organism>
<dbReference type="GO" id="GO:0005813">
    <property type="term" value="C:centrosome"/>
    <property type="evidence" value="ECO:0007669"/>
    <property type="project" value="TreeGrafter"/>
</dbReference>
<keyword evidence="1" id="KW-0175">Coiled coil</keyword>
<dbReference type="PRINTS" id="PR02062">
    <property type="entry name" value="CENTROSOME78"/>
</dbReference>
<evidence type="ECO:0000256" key="2">
    <source>
        <dbReference type="SAM" id="MobiDB-lite"/>
    </source>
</evidence>
<keyword evidence="4" id="KW-1185">Reference proteome</keyword>
<evidence type="ECO:0000313" key="3">
    <source>
        <dbReference type="EMBL" id="KAK8754406.1"/>
    </source>
</evidence>
<dbReference type="GO" id="GO:0044782">
    <property type="term" value="P:cilium organization"/>
    <property type="evidence" value="ECO:0007669"/>
    <property type="project" value="TreeGrafter"/>
</dbReference>